<sequence>MKRVVSIDIVRGIVMIIMALDHVRDLMHINSITESPTNLLTTTPALFFTRWITYLCAPVFVFLAGTSVYLSLKEKTISILRKTLITRGLWLIVLEFTIVNFAIFFDIGFHSILFEVIATIGIGFIILGLMLKLSPRQIGILGLIIIFFHNLTPLIPFTETSPFKSILTPLFNLTIIPLLSGKAFIIAYPPIPWLGIMLIGFASGKLFELSAEKRKKVFTQLGLGALILFVIVRFINLYGDSLQWSQQKNGWFTFLSFMNVSKYPPSLVFCLSTLGIMFLLLAFAEQFTNKVKSIAAVYGQVPLFYFIVHFYFIHLLAILMLLLQGFNFSQMEFATGTFGRPRALQSGLPLWAIYIVWISVVVILYKPCLWYAQYKAANKHKQWWLSYL</sequence>
<comment type="caution">
    <text evidence="3">The sequence shown here is derived from an EMBL/GenBank/DDBJ whole genome shotgun (WGS) entry which is preliminary data.</text>
</comment>
<name>A0ABT0A058_9SPHI</name>
<keyword evidence="1" id="KW-0812">Transmembrane</keyword>
<feature type="transmembrane region" description="Helical" evidence="1">
    <location>
        <begin position="175"/>
        <end position="196"/>
    </location>
</feature>
<evidence type="ECO:0000259" key="2">
    <source>
        <dbReference type="Pfam" id="PF07786"/>
    </source>
</evidence>
<evidence type="ECO:0000313" key="4">
    <source>
        <dbReference type="Proteomes" id="UP001165460"/>
    </source>
</evidence>
<dbReference type="Pfam" id="PF07786">
    <property type="entry name" value="HGSNAT_cat"/>
    <property type="match status" value="1"/>
</dbReference>
<feature type="transmembrane region" description="Helical" evidence="1">
    <location>
        <begin position="84"/>
        <end position="105"/>
    </location>
</feature>
<evidence type="ECO:0000313" key="3">
    <source>
        <dbReference type="EMBL" id="MCJ0743914.1"/>
    </source>
</evidence>
<feature type="transmembrane region" description="Helical" evidence="1">
    <location>
        <begin position="263"/>
        <end position="283"/>
    </location>
</feature>
<dbReference type="PANTHER" id="PTHR40407">
    <property type="entry name" value="MEMBRANE PROTEIN-LIKE PROTEIN"/>
    <property type="match status" value="1"/>
</dbReference>
<feature type="transmembrane region" description="Helical" evidence="1">
    <location>
        <begin position="303"/>
        <end position="323"/>
    </location>
</feature>
<feature type="transmembrane region" description="Helical" evidence="1">
    <location>
        <begin position="343"/>
        <end position="365"/>
    </location>
</feature>
<dbReference type="EMBL" id="JALGBH010000002">
    <property type="protein sequence ID" value="MCJ0743914.1"/>
    <property type="molecule type" value="Genomic_DNA"/>
</dbReference>
<feature type="transmembrane region" description="Helical" evidence="1">
    <location>
        <begin position="138"/>
        <end position="155"/>
    </location>
</feature>
<reference evidence="3" key="1">
    <citation type="submission" date="2022-03" db="EMBL/GenBank/DDBJ databases">
        <authorList>
            <person name="Woo C.Y."/>
        </authorList>
    </citation>
    <scope>NUCLEOTIDE SEQUENCE</scope>
    <source>
        <strain evidence="3">CYS-01</strain>
    </source>
</reference>
<dbReference type="RefSeq" id="WP_243363262.1">
    <property type="nucleotide sequence ID" value="NZ_JALGBH010000002.1"/>
</dbReference>
<protein>
    <submittedName>
        <fullName evidence="3">Heparan-alpha-glucosaminide N-acetyltransferase domain-containing protein</fullName>
    </submittedName>
</protein>
<proteinExistence type="predicted"/>
<dbReference type="PANTHER" id="PTHR40407:SF1">
    <property type="entry name" value="HEPARAN-ALPHA-GLUCOSAMINIDE N-ACETYLTRANSFERASE CATALYTIC DOMAIN-CONTAINING PROTEIN"/>
    <property type="match status" value="1"/>
</dbReference>
<keyword evidence="1" id="KW-1133">Transmembrane helix</keyword>
<keyword evidence="1" id="KW-0472">Membrane</keyword>
<organism evidence="3 4">
    <name type="scientific">Pedobacter montanisoli</name>
    <dbReference type="NCBI Taxonomy" id="2923277"/>
    <lineage>
        <taxon>Bacteria</taxon>
        <taxon>Pseudomonadati</taxon>
        <taxon>Bacteroidota</taxon>
        <taxon>Sphingobacteriia</taxon>
        <taxon>Sphingobacteriales</taxon>
        <taxon>Sphingobacteriaceae</taxon>
        <taxon>Pedobacter</taxon>
    </lineage>
</organism>
<gene>
    <name evidence="3" type="ORF">MMF97_14440</name>
</gene>
<feature type="transmembrane region" description="Helical" evidence="1">
    <location>
        <begin position="217"/>
        <end position="235"/>
    </location>
</feature>
<evidence type="ECO:0000256" key="1">
    <source>
        <dbReference type="SAM" id="Phobius"/>
    </source>
</evidence>
<dbReference type="InterPro" id="IPR012429">
    <property type="entry name" value="HGSNAT_cat"/>
</dbReference>
<feature type="domain" description="Heparan-alpha-glucosaminide N-acetyltransferase catalytic" evidence="2">
    <location>
        <begin position="3"/>
        <end position="217"/>
    </location>
</feature>
<dbReference type="Proteomes" id="UP001165460">
    <property type="component" value="Unassembled WGS sequence"/>
</dbReference>
<accession>A0ABT0A058</accession>
<keyword evidence="4" id="KW-1185">Reference proteome</keyword>
<feature type="transmembrane region" description="Helical" evidence="1">
    <location>
        <begin position="51"/>
        <end position="72"/>
    </location>
</feature>
<feature type="transmembrane region" description="Helical" evidence="1">
    <location>
        <begin position="111"/>
        <end position="131"/>
    </location>
</feature>